<dbReference type="EMBL" id="JAFIRN010000005">
    <property type="protein sequence ID" value="KAG5849152.1"/>
    <property type="molecule type" value="Genomic_DNA"/>
</dbReference>
<keyword evidence="8" id="KW-1185">Reference proteome</keyword>
<accession>A0A0E9W1B7</accession>
<reference evidence="7" key="3">
    <citation type="submission" date="2021-01" db="EMBL/GenBank/DDBJ databases">
        <title>A chromosome-scale assembly of European eel, Anguilla anguilla.</title>
        <authorList>
            <person name="Henkel C."/>
            <person name="Jong-Raadsen S.A."/>
            <person name="Dufour S."/>
            <person name="Weltzien F.-A."/>
            <person name="Palstra A.P."/>
            <person name="Pelster B."/>
            <person name="Spaink H.P."/>
            <person name="Van Den Thillart G.E."/>
            <person name="Jansen H."/>
            <person name="Zahm M."/>
            <person name="Klopp C."/>
            <person name="Cedric C."/>
            <person name="Louis A."/>
            <person name="Berthelot C."/>
            <person name="Parey E."/>
            <person name="Roest Crollius H."/>
            <person name="Montfort J."/>
            <person name="Robinson-Rechavi M."/>
            <person name="Bucao C."/>
            <person name="Bouchez O."/>
            <person name="Gislard M."/>
            <person name="Lluch J."/>
            <person name="Milhes M."/>
            <person name="Lampietro C."/>
            <person name="Lopez Roques C."/>
            <person name="Donnadieu C."/>
            <person name="Braasch I."/>
            <person name="Desvignes T."/>
            <person name="Postlethwait J."/>
            <person name="Bobe J."/>
            <person name="Guiguen Y."/>
            <person name="Dirks R."/>
        </authorList>
    </citation>
    <scope>NUCLEOTIDE SEQUENCE</scope>
    <source>
        <strain evidence="7">Tag_6206</strain>
        <tissue evidence="7">Liver</tissue>
    </source>
</reference>
<dbReference type="HAMAP" id="MF_01187">
    <property type="entry name" value="UPF0434"/>
    <property type="match status" value="1"/>
</dbReference>
<evidence type="ECO:0000256" key="1">
    <source>
        <dbReference type="ARBA" id="ARBA00004173"/>
    </source>
</evidence>
<organism evidence="6">
    <name type="scientific">Anguilla anguilla</name>
    <name type="common">European freshwater eel</name>
    <name type="synonym">Muraena anguilla</name>
    <dbReference type="NCBI Taxonomy" id="7936"/>
    <lineage>
        <taxon>Eukaryota</taxon>
        <taxon>Metazoa</taxon>
        <taxon>Chordata</taxon>
        <taxon>Craniata</taxon>
        <taxon>Vertebrata</taxon>
        <taxon>Euteleostomi</taxon>
        <taxon>Actinopterygii</taxon>
        <taxon>Neopterygii</taxon>
        <taxon>Teleostei</taxon>
        <taxon>Anguilliformes</taxon>
        <taxon>Anguillidae</taxon>
        <taxon>Anguilla</taxon>
    </lineage>
</organism>
<dbReference type="InterPro" id="IPR005651">
    <property type="entry name" value="Trm112-like"/>
</dbReference>
<comment type="subcellular location">
    <subcellularLocation>
        <location evidence="1">Mitochondrion</location>
    </subcellularLocation>
</comment>
<sequence length="120" mass="13431">MFQSACRKLGSVSCNLHKASNYGSLIHATRPLQIAFARTFTDGVKDINADNKPQFDISLLEFLVCPLSKKALRYDETTNELVNDELGIAYPVIGGIPNMVPQDARMIRKDSEEKENQTKE</sequence>
<dbReference type="PANTHER" id="PTHR33505:SF4">
    <property type="entry name" value="PROTEIN PREY, MITOCHONDRIAL"/>
    <property type="match status" value="1"/>
</dbReference>
<dbReference type="AlphaFoldDB" id="A0A0E9W1B7"/>
<dbReference type="GO" id="GO:0005739">
    <property type="term" value="C:mitochondrion"/>
    <property type="evidence" value="ECO:0007669"/>
    <property type="project" value="UniProtKB-SubCell"/>
</dbReference>
<dbReference type="SUPFAM" id="SSF158997">
    <property type="entry name" value="Trm112p-like"/>
    <property type="match status" value="1"/>
</dbReference>
<reference evidence="6" key="2">
    <citation type="journal article" date="2015" name="Fish Shellfish Immunol.">
        <title>Early steps in the European eel (Anguilla anguilla)-Vibrio vulnificus interaction in the gills: Role of the RtxA13 toxin.</title>
        <authorList>
            <person name="Callol A."/>
            <person name="Pajuelo D."/>
            <person name="Ebbesson L."/>
            <person name="Teles M."/>
            <person name="MacKenzie S."/>
            <person name="Amaro C."/>
        </authorList>
    </citation>
    <scope>NUCLEOTIDE SEQUENCE</scope>
</reference>
<evidence type="ECO:0000313" key="7">
    <source>
        <dbReference type="EMBL" id="KAG5849152.1"/>
    </source>
</evidence>
<reference evidence="6" key="1">
    <citation type="submission" date="2014-11" db="EMBL/GenBank/DDBJ databases">
        <authorList>
            <person name="Amaro Gonzalez C."/>
        </authorList>
    </citation>
    <scope>NUCLEOTIDE SEQUENCE</scope>
</reference>
<evidence type="ECO:0000256" key="4">
    <source>
        <dbReference type="ARBA" id="ARBA00038479"/>
    </source>
</evidence>
<evidence type="ECO:0000313" key="6">
    <source>
        <dbReference type="EMBL" id="JAH84126.1"/>
    </source>
</evidence>
<proteinExistence type="inferred from homology"/>
<comment type="similarity">
    <text evidence="4">Belongs to the PREY family.</text>
</comment>
<dbReference type="FunFam" id="2.20.25.10:FF:000017">
    <property type="entry name" value="protein preY, mitochondrial"/>
    <property type="match status" value="1"/>
</dbReference>
<keyword evidence="3" id="KW-0496">Mitochondrion</keyword>
<keyword evidence="2" id="KW-0809">Transit peptide</keyword>
<evidence type="ECO:0000313" key="8">
    <source>
        <dbReference type="Proteomes" id="UP001044222"/>
    </source>
</evidence>
<evidence type="ECO:0000256" key="2">
    <source>
        <dbReference type="ARBA" id="ARBA00022946"/>
    </source>
</evidence>
<evidence type="ECO:0000256" key="3">
    <source>
        <dbReference type="ARBA" id="ARBA00023128"/>
    </source>
</evidence>
<dbReference type="Proteomes" id="UP001044222">
    <property type="component" value="Unassembled WGS sequence"/>
</dbReference>
<dbReference type="EMBL" id="GBXM01024451">
    <property type="protein sequence ID" value="JAH84126.1"/>
    <property type="molecule type" value="Transcribed_RNA"/>
</dbReference>
<evidence type="ECO:0000256" key="5">
    <source>
        <dbReference type="ARBA" id="ARBA00040939"/>
    </source>
</evidence>
<protein>
    <recommendedName>
        <fullName evidence="5">Protein preY, mitochondrial</fullName>
    </recommendedName>
</protein>
<dbReference type="Pfam" id="PF03966">
    <property type="entry name" value="Trm112p"/>
    <property type="match status" value="1"/>
</dbReference>
<name>A0A0E9W1B7_ANGAN</name>
<dbReference type="PANTHER" id="PTHR33505">
    <property type="entry name" value="ZGC:162634"/>
    <property type="match status" value="1"/>
</dbReference>
<dbReference type="Gene3D" id="2.20.25.10">
    <property type="match status" value="1"/>
</dbReference>
<gene>
    <name evidence="7" type="ORF">ANANG_G00106960</name>
</gene>